<dbReference type="AlphaFoldDB" id="B9RSJ2"/>
<accession>B9RSJ2</accession>
<name>B9RSJ2_RICCO</name>
<keyword evidence="2" id="KW-1185">Reference proteome</keyword>
<gene>
    <name evidence="1" type="ORF">RCOM_1245590</name>
</gene>
<evidence type="ECO:0000313" key="1">
    <source>
        <dbReference type="EMBL" id="EEF45730.1"/>
    </source>
</evidence>
<proteinExistence type="predicted"/>
<evidence type="ECO:0000313" key="2">
    <source>
        <dbReference type="Proteomes" id="UP000008311"/>
    </source>
</evidence>
<reference evidence="2" key="1">
    <citation type="journal article" date="2010" name="Nat. Biotechnol.">
        <title>Draft genome sequence of the oilseed species Ricinus communis.</title>
        <authorList>
            <person name="Chan A.P."/>
            <person name="Crabtree J."/>
            <person name="Zhao Q."/>
            <person name="Lorenzi H."/>
            <person name="Orvis J."/>
            <person name="Puiu D."/>
            <person name="Melake-Berhan A."/>
            <person name="Jones K.M."/>
            <person name="Redman J."/>
            <person name="Chen G."/>
            <person name="Cahoon E.B."/>
            <person name="Gedil M."/>
            <person name="Stanke M."/>
            <person name="Haas B.J."/>
            <person name="Wortman J.R."/>
            <person name="Fraser-Liggett C.M."/>
            <person name="Ravel J."/>
            <person name="Rabinowicz P.D."/>
        </authorList>
    </citation>
    <scope>NUCLEOTIDE SEQUENCE [LARGE SCALE GENOMIC DNA]</scope>
    <source>
        <strain evidence="2">cv. Hale</strain>
    </source>
</reference>
<sequence length="55" mass="6251">MENNSMAIPLIIKIANKTRPPLYVKFMVNSTTLLSNVGVASITPFNWRTNSTRLW</sequence>
<dbReference type="EMBL" id="EQ973810">
    <property type="protein sequence ID" value="EEF45730.1"/>
    <property type="molecule type" value="Genomic_DNA"/>
</dbReference>
<dbReference type="InParanoid" id="B9RSJ2"/>
<organism evidence="1 2">
    <name type="scientific">Ricinus communis</name>
    <name type="common">Castor bean</name>
    <dbReference type="NCBI Taxonomy" id="3988"/>
    <lineage>
        <taxon>Eukaryota</taxon>
        <taxon>Viridiplantae</taxon>
        <taxon>Streptophyta</taxon>
        <taxon>Embryophyta</taxon>
        <taxon>Tracheophyta</taxon>
        <taxon>Spermatophyta</taxon>
        <taxon>Magnoliopsida</taxon>
        <taxon>eudicotyledons</taxon>
        <taxon>Gunneridae</taxon>
        <taxon>Pentapetalae</taxon>
        <taxon>rosids</taxon>
        <taxon>fabids</taxon>
        <taxon>Malpighiales</taxon>
        <taxon>Euphorbiaceae</taxon>
        <taxon>Acalyphoideae</taxon>
        <taxon>Acalypheae</taxon>
        <taxon>Ricinus</taxon>
    </lineage>
</organism>
<protein>
    <submittedName>
        <fullName evidence="1">Uncharacterized protein</fullName>
    </submittedName>
</protein>
<dbReference type="Proteomes" id="UP000008311">
    <property type="component" value="Unassembled WGS sequence"/>
</dbReference>